<name>A0A6J7DS34_9ZZZZ</name>
<dbReference type="SUPFAM" id="SSF50475">
    <property type="entry name" value="FMN-binding split barrel"/>
    <property type="match status" value="1"/>
</dbReference>
<dbReference type="EMBL" id="CAFABE010000004">
    <property type="protein sequence ID" value="CAB4817487.1"/>
    <property type="molecule type" value="Genomic_DNA"/>
</dbReference>
<dbReference type="InterPro" id="IPR011576">
    <property type="entry name" value="Pyridox_Oxase_N"/>
</dbReference>
<evidence type="ECO:0000313" key="5">
    <source>
        <dbReference type="EMBL" id="CAB5008888.1"/>
    </source>
</evidence>
<dbReference type="AlphaFoldDB" id="A0A6J7DS34"/>
<dbReference type="EMBL" id="CAFBPM010000001">
    <property type="protein sequence ID" value="CAB5008888.1"/>
    <property type="molecule type" value="Genomic_DNA"/>
</dbReference>
<dbReference type="Pfam" id="PF01243">
    <property type="entry name" value="PNPOx_N"/>
    <property type="match status" value="1"/>
</dbReference>
<feature type="domain" description="Pyridoxamine 5'-phosphate oxidase N-terminal" evidence="2">
    <location>
        <begin position="23"/>
        <end position="154"/>
    </location>
</feature>
<dbReference type="GO" id="GO:0005829">
    <property type="term" value="C:cytosol"/>
    <property type="evidence" value="ECO:0007669"/>
    <property type="project" value="TreeGrafter"/>
</dbReference>
<evidence type="ECO:0000313" key="4">
    <source>
        <dbReference type="EMBL" id="CAB4872368.1"/>
    </source>
</evidence>
<dbReference type="InterPro" id="IPR052019">
    <property type="entry name" value="F420H2_bilvrd_red/Heme_oxyg"/>
</dbReference>
<dbReference type="GO" id="GO:0016627">
    <property type="term" value="F:oxidoreductase activity, acting on the CH-CH group of donors"/>
    <property type="evidence" value="ECO:0007669"/>
    <property type="project" value="TreeGrafter"/>
</dbReference>
<evidence type="ECO:0000313" key="3">
    <source>
        <dbReference type="EMBL" id="CAB4817487.1"/>
    </source>
</evidence>
<dbReference type="EMBL" id="CAFBLT010000001">
    <property type="protein sequence ID" value="CAB4872368.1"/>
    <property type="molecule type" value="Genomic_DNA"/>
</dbReference>
<gene>
    <name evidence="3" type="ORF">UFOPK3164_00181</name>
    <name evidence="4" type="ORF">UFOPK3427_00888</name>
    <name evidence="5" type="ORF">UFOPK4112_00197</name>
</gene>
<dbReference type="PANTHER" id="PTHR35176:SF6">
    <property type="entry name" value="HEME OXYGENASE HI_0854-RELATED"/>
    <property type="match status" value="1"/>
</dbReference>
<proteinExistence type="predicted"/>
<sequence length="165" mass="18668">MTDPQVPMGGGVNQRAQIKMSESEIEGFLAERRPMTMCTLNHDGSIHAVAMWYGLLDGCVAVETKAKSQKARNIVRNPTMTCMFEDGDSYEELRGVELVGKAEIVEDSDKIFELGTSVFSRYYSEYTEEMKPFVEVMLNKRIVIKLNVERVVSWDHRKLGLPPMG</sequence>
<evidence type="ECO:0000256" key="1">
    <source>
        <dbReference type="ARBA" id="ARBA00023002"/>
    </source>
</evidence>
<dbReference type="Gene3D" id="2.30.110.10">
    <property type="entry name" value="Electron Transport, Fmn-binding Protein, Chain A"/>
    <property type="match status" value="1"/>
</dbReference>
<reference evidence="4" key="1">
    <citation type="submission" date="2020-05" db="EMBL/GenBank/DDBJ databases">
        <authorList>
            <person name="Chiriac C."/>
            <person name="Salcher M."/>
            <person name="Ghai R."/>
            <person name="Kavagutti S V."/>
        </authorList>
    </citation>
    <scope>NUCLEOTIDE SEQUENCE</scope>
</reference>
<dbReference type="InterPro" id="IPR012349">
    <property type="entry name" value="Split_barrel_FMN-bd"/>
</dbReference>
<accession>A0A6J7DS34</accession>
<evidence type="ECO:0000259" key="2">
    <source>
        <dbReference type="Pfam" id="PF01243"/>
    </source>
</evidence>
<protein>
    <submittedName>
        <fullName evidence="4">Unannotated protein</fullName>
    </submittedName>
</protein>
<organism evidence="4">
    <name type="scientific">freshwater metagenome</name>
    <dbReference type="NCBI Taxonomy" id="449393"/>
    <lineage>
        <taxon>unclassified sequences</taxon>
        <taxon>metagenomes</taxon>
        <taxon>ecological metagenomes</taxon>
    </lineage>
</organism>
<keyword evidence="1" id="KW-0560">Oxidoreductase</keyword>
<dbReference type="GO" id="GO:0070967">
    <property type="term" value="F:coenzyme F420 binding"/>
    <property type="evidence" value="ECO:0007669"/>
    <property type="project" value="TreeGrafter"/>
</dbReference>
<dbReference type="PANTHER" id="PTHR35176">
    <property type="entry name" value="HEME OXYGENASE HI_0854-RELATED"/>
    <property type="match status" value="1"/>
</dbReference>